<dbReference type="GO" id="GO:0006897">
    <property type="term" value="P:endocytosis"/>
    <property type="evidence" value="ECO:0007669"/>
    <property type="project" value="UniProtKB-KW"/>
</dbReference>
<evidence type="ECO:0000313" key="17">
    <source>
        <dbReference type="Ensembl" id="ENSCSAVP00000001286.1"/>
    </source>
</evidence>
<accession>H2Y7I8</accession>
<dbReference type="GO" id="GO:0005886">
    <property type="term" value="C:plasma membrane"/>
    <property type="evidence" value="ECO:0007669"/>
    <property type="project" value="UniProtKB-SubCell"/>
</dbReference>
<feature type="domain" description="SH3" evidence="14">
    <location>
        <begin position="534"/>
        <end position="591"/>
    </location>
</feature>
<keyword evidence="9" id="KW-0472">Membrane</keyword>
<evidence type="ECO:0000256" key="2">
    <source>
        <dbReference type="ARBA" id="ARBA00004544"/>
    </source>
</evidence>
<evidence type="ECO:0000259" key="16">
    <source>
        <dbReference type="PROSITE" id="PS51860"/>
    </source>
</evidence>
<evidence type="ECO:0000256" key="5">
    <source>
        <dbReference type="ARBA" id="ARBA00022475"/>
    </source>
</evidence>
<feature type="region of interest" description="Disordered" evidence="13">
    <location>
        <begin position="323"/>
        <end position="380"/>
    </location>
</feature>
<dbReference type="SUPFAM" id="SSF50044">
    <property type="entry name" value="SH3-domain"/>
    <property type="match status" value="1"/>
</dbReference>
<dbReference type="Pfam" id="PF25610">
    <property type="entry name" value="HR1_TOCA"/>
    <property type="match status" value="1"/>
</dbReference>
<dbReference type="PROSITE" id="PS50002">
    <property type="entry name" value="SH3"/>
    <property type="match status" value="1"/>
</dbReference>
<dbReference type="InterPro" id="IPR001452">
    <property type="entry name" value="SH3_domain"/>
</dbReference>
<dbReference type="CDD" id="cd11619">
    <property type="entry name" value="HR1_CIP4-like"/>
    <property type="match status" value="1"/>
</dbReference>
<dbReference type="SMART" id="SM00326">
    <property type="entry name" value="SH3"/>
    <property type="match status" value="1"/>
</dbReference>
<dbReference type="Gene3D" id="1.20.1270.60">
    <property type="entry name" value="Arfaptin homology (AH) domain/BAR domain"/>
    <property type="match status" value="1"/>
</dbReference>
<evidence type="ECO:0000256" key="1">
    <source>
        <dbReference type="ARBA" id="ARBA00004236"/>
    </source>
</evidence>
<dbReference type="CDD" id="cd11911">
    <property type="entry name" value="SH3_CIP4-like"/>
    <property type="match status" value="1"/>
</dbReference>
<evidence type="ECO:0000256" key="4">
    <source>
        <dbReference type="ARBA" id="ARBA00022443"/>
    </source>
</evidence>
<dbReference type="PANTHER" id="PTHR15735:SF12">
    <property type="entry name" value="CDC42-INTERACTING PROTEIN 4, ISOFORM B"/>
    <property type="match status" value="1"/>
</dbReference>
<dbReference type="GO" id="GO:0007165">
    <property type="term" value="P:signal transduction"/>
    <property type="evidence" value="ECO:0007669"/>
    <property type="project" value="InterPro"/>
</dbReference>
<evidence type="ECO:0000259" key="14">
    <source>
        <dbReference type="PROSITE" id="PS50002"/>
    </source>
</evidence>
<organism evidence="17 18">
    <name type="scientific">Ciona savignyi</name>
    <name type="common">Pacific transparent sea squirt</name>
    <dbReference type="NCBI Taxonomy" id="51511"/>
    <lineage>
        <taxon>Eukaryota</taxon>
        <taxon>Metazoa</taxon>
        <taxon>Chordata</taxon>
        <taxon>Tunicata</taxon>
        <taxon>Ascidiacea</taxon>
        <taxon>Phlebobranchia</taxon>
        <taxon>Cionidae</taxon>
        <taxon>Ciona</taxon>
    </lineage>
</organism>
<protein>
    <recommendedName>
        <fullName evidence="19">F-BAR domain-containing protein</fullName>
    </recommendedName>
</protein>
<keyword evidence="8 11" id="KW-0175">Coiled coil</keyword>
<feature type="domain" description="REM-1" evidence="16">
    <location>
        <begin position="402"/>
        <end position="479"/>
    </location>
</feature>
<keyword evidence="5" id="KW-1003">Cell membrane</keyword>
<dbReference type="GeneTree" id="ENSGT00950000183047"/>
<proteinExistence type="inferred from homology"/>
<name>H2Y7I8_CIOSA</name>
<evidence type="ECO:0000256" key="6">
    <source>
        <dbReference type="ARBA" id="ARBA00022490"/>
    </source>
</evidence>
<dbReference type="Gene3D" id="6.10.140.470">
    <property type="match status" value="1"/>
</dbReference>
<sequence>MDWGTELWDQFESIDKYLQHGFDFGEKYSKFIKERCAIEQEYATKLRKLVKSYQPKKKDEERSMFSTHKAFQTQLSELNDIAGQHETVAENMMSNIFKESQIFFNEQKIEKKRMYQEGKSLQIALDKCEQNLEHTKKKFEKEWKDCERLQANFEKLDSDTNVTKADVEKAKHAWFAKKDVVEHCKQDYGAALETFNVDQHSHYSTRMPQVFQGYHAADERRILKIRDLMVEYAKIDKKVKPIIQKCLDGMETAGNAVDPKLDSSLVVEKLKSGFLIPGNKEFEDYTAGRVESSPRNSMNFTRGQNRKGFGWIFGPKKVSFFTKKGIPKPLTQPQPREQIAPRTSASSLNPEDTQNGAAKDPESSGEFPEGEKKRSKSFTASQQNYVNVEVGEIKRKAADYSHLPPEQRKKKLQRHIDDLSKEIAKQQDEKKAIVKMHGIYTANPALGDPTSLDAGQKAVDAKIDKLMTELQQYENWYTEAFGSLQSSPARNSAHYTTPVKVEPLAIQPQTQNKYVSICVSFFGDEFDELDDFPEPIGTCTALYDYEATSEGALSITCGQVFSLLEADNGDGWTRVMLGNSDGYVPSSYIEV</sequence>
<dbReference type="InterPro" id="IPR057870">
    <property type="entry name" value="HR1_TOCA"/>
</dbReference>
<dbReference type="InterPro" id="IPR027267">
    <property type="entry name" value="AH/BAR_dom_sf"/>
</dbReference>
<evidence type="ECO:0000256" key="3">
    <source>
        <dbReference type="ARBA" id="ARBA00009426"/>
    </source>
</evidence>
<dbReference type="Proteomes" id="UP000007875">
    <property type="component" value="Unassembled WGS sequence"/>
</dbReference>
<dbReference type="CDD" id="cd07653">
    <property type="entry name" value="F-BAR_CIP4-like"/>
    <property type="match status" value="1"/>
</dbReference>
<dbReference type="SMART" id="SM00055">
    <property type="entry name" value="FCH"/>
    <property type="match status" value="1"/>
</dbReference>
<dbReference type="InterPro" id="IPR001060">
    <property type="entry name" value="FCH_dom"/>
</dbReference>
<dbReference type="InterPro" id="IPR011072">
    <property type="entry name" value="HR1_rho-bd"/>
</dbReference>
<evidence type="ECO:0000256" key="8">
    <source>
        <dbReference type="ARBA" id="ARBA00023054"/>
    </source>
</evidence>
<comment type="similarity">
    <text evidence="3">Belongs to the FNBP1 family.</text>
</comment>
<keyword evidence="18" id="KW-1185">Reference proteome</keyword>
<dbReference type="Ensembl" id="ENSCSAVT00000001302.1">
    <property type="protein sequence ID" value="ENSCSAVP00000001286.1"/>
    <property type="gene ID" value="ENSCSAVG00000000719.1"/>
</dbReference>
<dbReference type="PANTHER" id="PTHR15735">
    <property type="entry name" value="FCH AND DOUBLE SH3 DOMAINS PROTEIN"/>
    <property type="match status" value="1"/>
</dbReference>
<dbReference type="InterPro" id="IPR031160">
    <property type="entry name" value="F_BAR_dom"/>
</dbReference>
<feature type="coiled-coil region" evidence="12">
    <location>
        <begin position="409"/>
        <end position="436"/>
    </location>
</feature>
<keyword evidence="4 10" id="KW-0728">SH3 domain</keyword>
<evidence type="ECO:0008006" key="19">
    <source>
        <dbReference type="Google" id="ProtNLM"/>
    </source>
</evidence>
<comment type="subcellular location">
    <subcellularLocation>
        <location evidence="1">Cell membrane</location>
    </subcellularLocation>
    <subcellularLocation>
        <location evidence="2">Cytoplasm</location>
        <location evidence="2">Cell cortex</location>
    </subcellularLocation>
</comment>
<evidence type="ECO:0000313" key="18">
    <source>
        <dbReference type="Proteomes" id="UP000007875"/>
    </source>
</evidence>
<evidence type="ECO:0000259" key="15">
    <source>
        <dbReference type="PROSITE" id="PS51741"/>
    </source>
</evidence>
<dbReference type="FunFam" id="1.20.1270.60:FF:000002">
    <property type="entry name" value="Formin-binding protein 1-like isoform 1"/>
    <property type="match status" value="1"/>
</dbReference>
<dbReference type="Gene3D" id="2.30.30.40">
    <property type="entry name" value="SH3 Domains"/>
    <property type="match status" value="1"/>
</dbReference>
<evidence type="ECO:0000256" key="12">
    <source>
        <dbReference type="SAM" id="Coils"/>
    </source>
</evidence>
<reference evidence="17" key="2">
    <citation type="submission" date="2025-08" db="UniProtKB">
        <authorList>
            <consortium name="Ensembl"/>
        </authorList>
    </citation>
    <scope>IDENTIFICATION</scope>
</reference>
<feature type="compositionally biased region" description="Polar residues" evidence="13">
    <location>
        <begin position="331"/>
        <end position="356"/>
    </location>
</feature>
<evidence type="ECO:0000256" key="13">
    <source>
        <dbReference type="SAM" id="MobiDB-lite"/>
    </source>
</evidence>
<reference evidence="18" key="1">
    <citation type="submission" date="2003-08" db="EMBL/GenBank/DDBJ databases">
        <authorList>
            <person name="Birren B."/>
            <person name="Nusbaum C."/>
            <person name="Abebe A."/>
            <person name="Abouelleil A."/>
            <person name="Adekoya E."/>
            <person name="Ait-zahra M."/>
            <person name="Allen N."/>
            <person name="Allen T."/>
            <person name="An P."/>
            <person name="Anderson M."/>
            <person name="Anderson S."/>
            <person name="Arachchi H."/>
            <person name="Armbruster J."/>
            <person name="Bachantsang P."/>
            <person name="Baldwin J."/>
            <person name="Barry A."/>
            <person name="Bayul T."/>
            <person name="Blitshsteyn B."/>
            <person name="Bloom T."/>
            <person name="Blye J."/>
            <person name="Boguslavskiy L."/>
            <person name="Borowsky M."/>
            <person name="Boukhgalter B."/>
            <person name="Brunache A."/>
            <person name="Butler J."/>
            <person name="Calixte N."/>
            <person name="Calvo S."/>
            <person name="Camarata J."/>
            <person name="Campo K."/>
            <person name="Chang J."/>
            <person name="Cheshatsang Y."/>
            <person name="Citroen M."/>
            <person name="Collymore A."/>
            <person name="Considine T."/>
            <person name="Cook A."/>
            <person name="Cooke P."/>
            <person name="Corum B."/>
            <person name="Cuomo C."/>
            <person name="David R."/>
            <person name="Dawoe T."/>
            <person name="Degray S."/>
            <person name="Dodge S."/>
            <person name="Dooley K."/>
            <person name="Dorje P."/>
            <person name="Dorjee K."/>
            <person name="Dorris L."/>
            <person name="Duffey N."/>
            <person name="Dupes A."/>
            <person name="Elkins T."/>
            <person name="Engels R."/>
            <person name="Erickson J."/>
            <person name="Farina A."/>
            <person name="Faro S."/>
            <person name="Ferreira P."/>
            <person name="Fischer H."/>
            <person name="Fitzgerald M."/>
            <person name="Foley K."/>
            <person name="Gage D."/>
            <person name="Galagan J."/>
            <person name="Gearin G."/>
            <person name="Gnerre S."/>
            <person name="Gnirke A."/>
            <person name="Goyette A."/>
            <person name="Graham J."/>
            <person name="Grandbois E."/>
            <person name="Gyaltsen K."/>
            <person name="Hafez N."/>
            <person name="Hagopian D."/>
            <person name="Hagos B."/>
            <person name="Hall J."/>
            <person name="Hatcher B."/>
            <person name="Heller A."/>
            <person name="Higgins H."/>
            <person name="Honan T."/>
            <person name="Horn A."/>
            <person name="Houde N."/>
            <person name="Hughes L."/>
            <person name="Hulme W."/>
            <person name="Husby E."/>
            <person name="Iliev I."/>
            <person name="Jaffe D."/>
            <person name="Jones C."/>
            <person name="Kamal M."/>
            <person name="Kamat A."/>
            <person name="Kamvysselis M."/>
            <person name="Karlsson E."/>
            <person name="Kells C."/>
            <person name="Kieu A."/>
            <person name="Kisner P."/>
            <person name="Kodira C."/>
            <person name="Kulbokas E."/>
            <person name="Labutti K."/>
            <person name="Lama D."/>
            <person name="Landers T."/>
            <person name="Leger J."/>
            <person name="Levine S."/>
            <person name="Lewis D."/>
            <person name="Lewis T."/>
            <person name="Lindblad-toh K."/>
            <person name="Liu X."/>
            <person name="Lokyitsang T."/>
            <person name="Lokyitsang Y."/>
            <person name="Lucien O."/>
            <person name="Lui A."/>
            <person name="Ma L.J."/>
            <person name="Mabbitt R."/>
            <person name="Macdonald J."/>
            <person name="Maclean C."/>
            <person name="Major J."/>
            <person name="Manning J."/>
            <person name="Marabella R."/>
            <person name="Maru K."/>
            <person name="Matthews C."/>
            <person name="Mauceli E."/>
            <person name="Mccarthy M."/>
            <person name="Mcdonough S."/>
            <person name="Mcghee T."/>
            <person name="Meldrim J."/>
            <person name="Meneus L."/>
            <person name="Mesirov J."/>
            <person name="Mihalev A."/>
            <person name="Mihova T."/>
            <person name="Mikkelsen T."/>
            <person name="Mlenga V."/>
            <person name="Moru K."/>
            <person name="Mozes J."/>
            <person name="Mulrain L."/>
            <person name="Munson G."/>
            <person name="Naylor J."/>
            <person name="Newes C."/>
            <person name="Nguyen C."/>
            <person name="Nguyen N."/>
            <person name="Nguyen T."/>
            <person name="Nicol R."/>
            <person name="Nielsen C."/>
            <person name="Nizzari M."/>
            <person name="Norbu C."/>
            <person name="Norbu N."/>
            <person name="O'donnell P."/>
            <person name="Okoawo O."/>
            <person name="O'leary S."/>
            <person name="Omotosho B."/>
            <person name="O'neill K."/>
            <person name="Osman S."/>
            <person name="Parker S."/>
            <person name="Perrin D."/>
            <person name="Phunkhang P."/>
            <person name="Piqani B."/>
            <person name="Purcell S."/>
            <person name="Rachupka T."/>
            <person name="Ramasamy U."/>
            <person name="Rameau R."/>
            <person name="Ray V."/>
            <person name="Raymond C."/>
            <person name="Retta R."/>
            <person name="Richardson S."/>
            <person name="Rise C."/>
            <person name="Rodriguez J."/>
            <person name="Rogers J."/>
            <person name="Rogov P."/>
            <person name="Rutman M."/>
            <person name="Schupbach R."/>
            <person name="Seaman C."/>
            <person name="Settipalli S."/>
            <person name="Sharpe T."/>
            <person name="Sheridan J."/>
            <person name="Sherpa N."/>
            <person name="Shi J."/>
            <person name="Smirnov S."/>
            <person name="Smith C."/>
            <person name="Sougnez C."/>
            <person name="Spencer B."/>
            <person name="Stalker J."/>
            <person name="Stange-thomann N."/>
            <person name="Stavropoulos S."/>
            <person name="Stetson K."/>
            <person name="Stone C."/>
            <person name="Stone S."/>
            <person name="Stubbs M."/>
            <person name="Talamas J."/>
            <person name="Tchuinga P."/>
            <person name="Tenzing P."/>
            <person name="Tesfaye S."/>
            <person name="Theodore J."/>
            <person name="Thoulutsang Y."/>
            <person name="Topham K."/>
            <person name="Towey S."/>
            <person name="Tsamla T."/>
            <person name="Tsomo N."/>
            <person name="Vallee D."/>
            <person name="Vassiliev H."/>
            <person name="Venkataraman V."/>
            <person name="Vinson J."/>
            <person name="Vo A."/>
            <person name="Wade C."/>
            <person name="Wang S."/>
            <person name="Wangchuk T."/>
            <person name="Wangdi T."/>
            <person name="Whittaker C."/>
            <person name="Wilkinson J."/>
            <person name="Wu Y."/>
            <person name="Wyman D."/>
            <person name="Yadav S."/>
            <person name="Yang S."/>
            <person name="Yang X."/>
            <person name="Yeager S."/>
            <person name="Yee E."/>
            <person name="Young G."/>
            <person name="Zainoun J."/>
            <person name="Zembeck L."/>
            <person name="Zimmer A."/>
            <person name="Zody M."/>
            <person name="Lander E."/>
        </authorList>
    </citation>
    <scope>NUCLEOTIDE SEQUENCE [LARGE SCALE GENOMIC DNA]</scope>
</reference>
<dbReference type="AlphaFoldDB" id="H2Y7I8"/>
<dbReference type="PROSITE" id="PS51860">
    <property type="entry name" value="REM_1"/>
    <property type="match status" value="1"/>
</dbReference>
<evidence type="ECO:0000256" key="7">
    <source>
        <dbReference type="ARBA" id="ARBA00022583"/>
    </source>
</evidence>
<dbReference type="Pfam" id="PF00611">
    <property type="entry name" value="FCH"/>
    <property type="match status" value="1"/>
</dbReference>
<dbReference type="InterPro" id="IPR036028">
    <property type="entry name" value="SH3-like_dom_sf"/>
</dbReference>
<keyword evidence="7" id="KW-0254">Endocytosis</keyword>
<feature type="domain" description="F-BAR" evidence="15">
    <location>
        <begin position="1"/>
        <end position="262"/>
    </location>
</feature>
<dbReference type="GO" id="GO:0005938">
    <property type="term" value="C:cell cortex"/>
    <property type="evidence" value="ECO:0007669"/>
    <property type="project" value="UniProtKB-SubCell"/>
</dbReference>
<dbReference type="PROSITE" id="PS51741">
    <property type="entry name" value="F_BAR"/>
    <property type="match status" value="1"/>
</dbReference>
<reference evidence="17" key="3">
    <citation type="submission" date="2025-09" db="UniProtKB">
        <authorList>
            <consortium name="Ensembl"/>
        </authorList>
    </citation>
    <scope>IDENTIFICATION</scope>
</reference>
<evidence type="ECO:0000256" key="11">
    <source>
        <dbReference type="PROSITE-ProRule" id="PRU01077"/>
    </source>
</evidence>
<evidence type="ECO:0000256" key="10">
    <source>
        <dbReference type="PROSITE-ProRule" id="PRU00192"/>
    </source>
</evidence>
<dbReference type="Pfam" id="PF00018">
    <property type="entry name" value="SH3_1"/>
    <property type="match status" value="1"/>
</dbReference>
<evidence type="ECO:0000256" key="9">
    <source>
        <dbReference type="ARBA" id="ARBA00023136"/>
    </source>
</evidence>
<dbReference type="SUPFAM" id="SSF103657">
    <property type="entry name" value="BAR/IMD domain-like"/>
    <property type="match status" value="1"/>
</dbReference>
<keyword evidence="6" id="KW-0963">Cytoplasm</keyword>